<comment type="caution">
    <text evidence="1">The sequence shown here is derived from an EMBL/GenBank/DDBJ whole genome shotgun (WGS) entry which is preliminary data.</text>
</comment>
<evidence type="ECO:0000313" key="1">
    <source>
        <dbReference type="EMBL" id="GLS88939.1"/>
    </source>
</evidence>
<organism evidence="1 2">
    <name type="scientific">Psychromonas marina</name>
    <dbReference type="NCBI Taxonomy" id="88364"/>
    <lineage>
        <taxon>Bacteria</taxon>
        <taxon>Pseudomonadati</taxon>
        <taxon>Pseudomonadota</taxon>
        <taxon>Gammaproteobacteria</taxon>
        <taxon>Alteromonadales</taxon>
        <taxon>Psychromonadaceae</taxon>
        <taxon>Psychromonas</taxon>
    </lineage>
</organism>
<evidence type="ECO:0000313" key="2">
    <source>
        <dbReference type="Proteomes" id="UP001157353"/>
    </source>
</evidence>
<sequence>MDLSNVNNQQLELFSSTKQNNELMQVLVDTNQCYVTDSAFIAEIEYSPELLTPQ</sequence>
<reference evidence="2" key="1">
    <citation type="journal article" date="2019" name="Int. J. Syst. Evol. Microbiol.">
        <title>The Global Catalogue of Microorganisms (GCM) 10K type strain sequencing project: providing services to taxonomists for standard genome sequencing and annotation.</title>
        <authorList>
            <consortium name="The Broad Institute Genomics Platform"/>
            <consortium name="The Broad Institute Genome Sequencing Center for Infectious Disease"/>
            <person name="Wu L."/>
            <person name="Ma J."/>
        </authorList>
    </citation>
    <scope>NUCLEOTIDE SEQUENCE [LARGE SCALE GENOMIC DNA]</scope>
    <source>
        <strain evidence="2">NBRC 103166</strain>
    </source>
</reference>
<accession>A0ABQ6DUX9</accession>
<protein>
    <submittedName>
        <fullName evidence="1">Uncharacterized protein</fullName>
    </submittedName>
</protein>
<gene>
    <name evidence="1" type="ORF">GCM10007916_00060</name>
</gene>
<dbReference type="Proteomes" id="UP001157353">
    <property type="component" value="Unassembled WGS sequence"/>
</dbReference>
<proteinExistence type="predicted"/>
<keyword evidence="2" id="KW-1185">Reference proteome</keyword>
<dbReference type="EMBL" id="BSPQ01000001">
    <property type="protein sequence ID" value="GLS88939.1"/>
    <property type="molecule type" value="Genomic_DNA"/>
</dbReference>
<name>A0ABQ6DUX9_9GAMM</name>
<dbReference type="RefSeq" id="WP_284202072.1">
    <property type="nucleotide sequence ID" value="NZ_BSPQ01000001.1"/>
</dbReference>